<protein>
    <submittedName>
        <fullName evidence="1">DNA glycosylase</fullName>
    </submittedName>
</protein>
<dbReference type="CDD" id="cd06561">
    <property type="entry name" value="AlkD_like"/>
    <property type="match status" value="1"/>
</dbReference>
<dbReference type="Gene3D" id="1.25.10.90">
    <property type="match status" value="1"/>
</dbReference>
<evidence type="ECO:0000313" key="1">
    <source>
        <dbReference type="EMBL" id="SCD21655.1"/>
    </source>
</evidence>
<dbReference type="AlphaFoldDB" id="A0A1R3TCE3"/>
<organism evidence="1 2">
    <name type="scientific">Proteiniphilum saccharofermentans</name>
    <dbReference type="NCBI Taxonomy" id="1642647"/>
    <lineage>
        <taxon>Bacteria</taxon>
        <taxon>Pseudomonadati</taxon>
        <taxon>Bacteroidota</taxon>
        <taxon>Bacteroidia</taxon>
        <taxon>Bacteroidales</taxon>
        <taxon>Dysgonomonadaceae</taxon>
        <taxon>Proteiniphilum</taxon>
    </lineage>
</organism>
<accession>A0A1R3TCE3</accession>
<dbReference type="KEGG" id="psac:PSM36_2860"/>
<dbReference type="Proteomes" id="UP000187464">
    <property type="component" value="Chromosome I"/>
</dbReference>
<dbReference type="PANTHER" id="PTHR34070">
    <property type="entry name" value="ARMADILLO-TYPE FOLD"/>
    <property type="match status" value="1"/>
</dbReference>
<sequence>MIRNAEINQQFQLLAETDYKVFNEKLIPTNYEIRGIRMPALKKLAKELSREPEIETYLENAEFTTYEHVLLYGLVLGNLNKFRLETVFRYMDPLILRFDNWAHVDTLTSAFRVFKKYPEEVLEHFLPLKNDEGEFTKRFFVILLMCHYMDEKYIDRTLQQLSEVPQGQYYVDMAIAWTLSVGLVKFYDKTLSYLEQKTFSKFVHNKAIRKARESYRITPEIKELLNGMKIK</sequence>
<dbReference type="STRING" id="1642647.PSM36_2860"/>
<dbReference type="Pfam" id="PF08713">
    <property type="entry name" value="DNA_alkylation"/>
    <property type="match status" value="1"/>
</dbReference>
<gene>
    <name evidence="1" type="ORF">PSM36_2860</name>
</gene>
<dbReference type="SMR" id="A0A1R3TCE3"/>
<name>A0A1R3TCE3_9BACT</name>
<dbReference type="PANTHER" id="PTHR34070:SF1">
    <property type="entry name" value="DNA ALKYLATION REPAIR PROTEIN"/>
    <property type="match status" value="1"/>
</dbReference>
<proteinExistence type="predicted"/>
<dbReference type="RefSeq" id="WP_076931442.1">
    <property type="nucleotide sequence ID" value="NZ_LT605205.1"/>
</dbReference>
<keyword evidence="2" id="KW-1185">Reference proteome</keyword>
<evidence type="ECO:0000313" key="2">
    <source>
        <dbReference type="Proteomes" id="UP000187464"/>
    </source>
</evidence>
<dbReference type="EMBL" id="LT605205">
    <property type="protein sequence ID" value="SCD21655.1"/>
    <property type="molecule type" value="Genomic_DNA"/>
</dbReference>
<dbReference type="InterPro" id="IPR014825">
    <property type="entry name" value="DNA_alkylation"/>
</dbReference>
<reference evidence="1 2" key="1">
    <citation type="submission" date="2016-08" db="EMBL/GenBank/DDBJ databases">
        <authorList>
            <person name="Seilhamer J.J."/>
        </authorList>
    </citation>
    <scope>NUCLEOTIDE SEQUENCE [LARGE SCALE GENOMIC DNA]</scope>
    <source>
        <strain evidence="1">M3/6</strain>
    </source>
</reference>
<dbReference type="SUPFAM" id="SSF48371">
    <property type="entry name" value="ARM repeat"/>
    <property type="match status" value="1"/>
</dbReference>
<dbReference type="InterPro" id="IPR016024">
    <property type="entry name" value="ARM-type_fold"/>
</dbReference>